<comment type="caution">
    <text evidence="2">The sequence shown here is derived from an EMBL/GenBank/DDBJ whole genome shotgun (WGS) entry which is preliminary data.</text>
</comment>
<dbReference type="AlphaFoldDB" id="A0NWG0"/>
<evidence type="ECO:0000313" key="2">
    <source>
        <dbReference type="EMBL" id="EAV42876.1"/>
    </source>
</evidence>
<protein>
    <submittedName>
        <fullName evidence="2">Uncharacterized protein</fullName>
    </submittedName>
</protein>
<evidence type="ECO:0000256" key="1">
    <source>
        <dbReference type="SAM" id="MobiDB-lite"/>
    </source>
</evidence>
<proteinExistence type="predicted"/>
<evidence type="ECO:0000313" key="3">
    <source>
        <dbReference type="Proteomes" id="UP000004848"/>
    </source>
</evidence>
<dbReference type="Proteomes" id="UP000004848">
    <property type="component" value="Unassembled WGS sequence"/>
</dbReference>
<accession>A0NWG0</accession>
<feature type="region of interest" description="Disordered" evidence="1">
    <location>
        <begin position="1"/>
        <end position="22"/>
    </location>
</feature>
<organism evidence="2 3">
    <name type="scientific">Roseibium aggregatum (strain ATCC 25650 / DSM 13394 / JCM 20685 / NBRC 16684 / NCIMB 2208 / IAM 12614 / B1)</name>
    <name type="common">Stappia aggregata</name>
    <dbReference type="NCBI Taxonomy" id="384765"/>
    <lineage>
        <taxon>Bacteria</taxon>
        <taxon>Pseudomonadati</taxon>
        <taxon>Pseudomonadota</taxon>
        <taxon>Alphaproteobacteria</taxon>
        <taxon>Hyphomicrobiales</taxon>
        <taxon>Stappiaceae</taxon>
        <taxon>Roseibium</taxon>
    </lineage>
</organism>
<feature type="compositionally biased region" description="Basic and acidic residues" evidence="1">
    <location>
        <begin position="1"/>
        <end position="14"/>
    </location>
</feature>
<gene>
    <name evidence="2" type="ORF">SIAM614_16067</name>
</gene>
<sequence>MRNRRHVTDGRDQETGSLQGAQSRFTTGTRTAHFHFEGAHAVLGSFFRSVFRSNLGSIRSGLTGTFETESTSGRPGDRVALCVGDRDHGVIERGVHMRNARRDVLAFAATHARRVFSHSLILVLISSLP</sequence>
<dbReference type="EMBL" id="AAUW01000012">
    <property type="protein sequence ID" value="EAV42876.1"/>
    <property type="molecule type" value="Genomic_DNA"/>
</dbReference>
<name>A0NWG0_ROSAI</name>
<dbReference type="eggNOG" id="ENOG5033MY3">
    <property type="taxonomic scope" value="Bacteria"/>
</dbReference>
<reference evidence="2 3" key="1">
    <citation type="submission" date="2006-05" db="EMBL/GenBank/DDBJ databases">
        <authorList>
            <person name="King G."/>
            <person name="Ferriera S."/>
            <person name="Johnson J."/>
            <person name="Kravitz S."/>
            <person name="Beeson K."/>
            <person name="Sutton G."/>
            <person name="Rogers Y.-H."/>
            <person name="Friedman R."/>
            <person name="Frazier M."/>
            <person name="Venter J.C."/>
        </authorList>
    </citation>
    <scope>NUCLEOTIDE SEQUENCE [LARGE SCALE GENOMIC DNA]</scope>
    <source>
        <strain evidence="3">ATCC 25650 / DSM 13394 / JCM 20685 / NBRC 16684 / NCIMB 2208 / IAM 12614 / B1</strain>
    </source>
</reference>